<gene>
    <name evidence="2" type="ORF">LSUB1_G004934</name>
</gene>
<dbReference type="OrthoDB" id="5371583at2759"/>
<reference evidence="2 3" key="1">
    <citation type="submission" date="2018-05" db="EMBL/GenBank/DDBJ databases">
        <title>Genome sequencing and assembly of the regulated plant pathogen Lachnellula willkommii and related sister species for the development of diagnostic species identification markers.</title>
        <authorList>
            <person name="Giroux E."/>
            <person name="Bilodeau G."/>
        </authorList>
    </citation>
    <scope>NUCLEOTIDE SEQUENCE [LARGE SCALE GENOMIC DNA]</scope>
    <source>
        <strain evidence="2 3">CBS 197.66</strain>
    </source>
</reference>
<feature type="transmembrane region" description="Helical" evidence="1">
    <location>
        <begin position="145"/>
        <end position="164"/>
    </location>
</feature>
<feature type="transmembrane region" description="Helical" evidence="1">
    <location>
        <begin position="204"/>
        <end position="227"/>
    </location>
</feature>
<feature type="transmembrane region" description="Helical" evidence="1">
    <location>
        <begin position="108"/>
        <end position="133"/>
    </location>
</feature>
<evidence type="ECO:0008006" key="4">
    <source>
        <dbReference type="Google" id="ProtNLM"/>
    </source>
</evidence>
<feature type="transmembrane region" description="Helical" evidence="1">
    <location>
        <begin position="67"/>
        <end position="88"/>
    </location>
</feature>
<evidence type="ECO:0000256" key="1">
    <source>
        <dbReference type="SAM" id="Phobius"/>
    </source>
</evidence>
<dbReference type="PANTHER" id="PTHR42069">
    <property type="entry name" value="HYPHAL ANASTAMOSIS-8 PROTEIN"/>
    <property type="match status" value="1"/>
</dbReference>
<evidence type="ECO:0000313" key="2">
    <source>
        <dbReference type="EMBL" id="TVY39151.1"/>
    </source>
</evidence>
<dbReference type="Proteomes" id="UP000462212">
    <property type="component" value="Unassembled WGS sequence"/>
</dbReference>
<protein>
    <recommendedName>
        <fullName evidence="4">MARVEL domain-containing protein</fullName>
    </recommendedName>
</protein>
<sequence>MSNYSPPTQTMQPIGVGPPPQPYNAQYSAVPQKLEQHQQLETERTVLHEQLESLKTKVKTLRMFSRAISTALNMVMFAFMAFVIATFYATRNDTALGRTIWPEVNPKVWPTIMLLTSSLITFMMSLFVLCFYCFCFKRASESWKLVVVTYVIHIGVWLVVTILYRQQKTLNDIWGWSCTQVATKLQNEGHSRVNFQQLCKIQSVSWVLSIIETSLKILFGTGYFFFYRKVREVSAKRTLANTMGEGAEGLLNAIF</sequence>
<accession>A0A8H8RR65</accession>
<keyword evidence="1" id="KW-0472">Membrane</keyword>
<dbReference type="EMBL" id="QGMJ01000243">
    <property type="protein sequence ID" value="TVY39151.1"/>
    <property type="molecule type" value="Genomic_DNA"/>
</dbReference>
<comment type="caution">
    <text evidence="2">The sequence shown here is derived from an EMBL/GenBank/DDBJ whole genome shotgun (WGS) entry which is preliminary data.</text>
</comment>
<keyword evidence="1" id="KW-0812">Transmembrane</keyword>
<proteinExistence type="predicted"/>
<keyword evidence="1" id="KW-1133">Transmembrane helix</keyword>
<organism evidence="2 3">
    <name type="scientific">Lachnellula subtilissima</name>
    <dbReference type="NCBI Taxonomy" id="602034"/>
    <lineage>
        <taxon>Eukaryota</taxon>
        <taxon>Fungi</taxon>
        <taxon>Dikarya</taxon>
        <taxon>Ascomycota</taxon>
        <taxon>Pezizomycotina</taxon>
        <taxon>Leotiomycetes</taxon>
        <taxon>Helotiales</taxon>
        <taxon>Lachnaceae</taxon>
        <taxon>Lachnellula</taxon>
    </lineage>
</organism>
<evidence type="ECO:0000313" key="3">
    <source>
        <dbReference type="Proteomes" id="UP000462212"/>
    </source>
</evidence>
<dbReference type="AlphaFoldDB" id="A0A8H8RR65"/>
<keyword evidence="3" id="KW-1185">Reference proteome</keyword>
<name>A0A8H8RR65_9HELO</name>
<dbReference type="PANTHER" id="PTHR42069:SF1">
    <property type="entry name" value="MARVEL DOMAIN-CONTAINING PROTEIN"/>
    <property type="match status" value="1"/>
</dbReference>